<gene>
    <name evidence="1" type="ORF">AURDEDRAFT_116954</name>
</gene>
<organism evidence="1 2">
    <name type="scientific">Auricularia subglabra (strain TFB-10046 / SS5)</name>
    <name type="common">White-rot fungus</name>
    <name type="synonym">Auricularia delicata (strain TFB10046)</name>
    <dbReference type="NCBI Taxonomy" id="717982"/>
    <lineage>
        <taxon>Eukaryota</taxon>
        <taxon>Fungi</taxon>
        <taxon>Dikarya</taxon>
        <taxon>Basidiomycota</taxon>
        <taxon>Agaricomycotina</taxon>
        <taxon>Agaricomycetes</taxon>
        <taxon>Auriculariales</taxon>
        <taxon>Auriculariaceae</taxon>
        <taxon>Auricularia</taxon>
    </lineage>
</organism>
<dbReference type="InParanoid" id="J0DA67"/>
<proteinExistence type="predicted"/>
<protein>
    <submittedName>
        <fullName evidence="1">Uncharacterized protein</fullName>
    </submittedName>
</protein>
<dbReference type="EMBL" id="JH687849">
    <property type="protein sequence ID" value="EJD36994.1"/>
    <property type="molecule type" value="Genomic_DNA"/>
</dbReference>
<dbReference type="KEGG" id="adl:AURDEDRAFT_116954"/>
<keyword evidence="2" id="KW-1185">Reference proteome</keyword>
<name>J0DA67_AURST</name>
<sequence>MVKVQAVDAQPLKLRAAVQNPVDLDNEVVRGWWVPCHVSQCGKPPRFRPQFGGRKMQALQQWEAVVTGNSQLGAERIHPRLQDQGAESGTRM</sequence>
<reference evidence="2" key="1">
    <citation type="journal article" date="2012" name="Science">
        <title>The Paleozoic origin of enzymatic lignin decomposition reconstructed from 31 fungal genomes.</title>
        <authorList>
            <person name="Floudas D."/>
            <person name="Binder M."/>
            <person name="Riley R."/>
            <person name="Barry K."/>
            <person name="Blanchette R.A."/>
            <person name="Henrissat B."/>
            <person name="Martinez A.T."/>
            <person name="Otillar R."/>
            <person name="Spatafora J.W."/>
            <person name="Yadav J.S."/>
            <person name="Aerts A."/>
            <person name="Benoit I."/>
            <person name="Boyd A."/>
            <person name="Carlson A."/>
            <person name="Copeland A."/>
            <person name="Coutinho P.M."/>
            <person name="de Vries R.P."/>
            <person name="Ferreira P."/>
            <person name="Findley K."/>
            <person name="Foster B."/>
            <person name="Gaskell J."/>
            <person name="Glotzer D."/>
            <person name="Gorecki P."/>
            <person name="Heitman J."/>
            <person name="Hesse C."/>
            <person name="Hori C."/>
            <person name="Igarashi K."/>
            <person name="Jurgens J.A."/>
            <person name="Kallen N."/>
            <person name="Kersten P."/>
            <person name="Kohler A."/>
            <person name="Kuees U."/>
            <person name="Kumar T.K.A."/>
            <person name="Kuo A."/>
            <person name="LaButti K."/>
            <person name="Larrondo L.F."/>
            <person name="Lindquist E."/>
            <person name="Ling A."/>
            <person name="Lombard V."/>
            <person name="Lucas S."/>
            <person name="Lundell T."/>
            <person name="Martin R."/>
            <person name="McLaughlin D.J."/>
            <person name="Morgenstern I."/>
            <person name="Morin E."/>
            <person name="Murat C."/>
            <person name="Nagy L.G."/>
            <person name="Nolan M."/>
            <person name="Ohm R.A."/>
            <person name="Patyshakuliyeva A."/>
            <person name="Rokas A."/>
            <person name="Ruiz-Duenas F.J."/>
            <person name="Sabat G."/>
            <person name="Salamov A."/>
            <person name="Samejima M."/>
            <person name="Schmutz J."/>
            <person name="Slot J.C."/>
            <person name="St John F."/>
            <person name="Stenlid J."/>
            <person name="Sun H."/>
            <person name="Sun S."/>
            <person name="Syed K."/>
            <person name="Tsang A."/>
            <person name="Wiebenga A."/>
            <person name="Young D."/>
            <person name="Pisabarro A."/>
            <person name="Eastwood D.C."/>
            <person name="Martin F."/>
            <person name="Cullen D."/>
            <person name="Grigoriev I.V."/>
            <person name="Hibbett D.S."/>
        </authorList>
    </citation>
    <scope>NUCLEOTIDE SEQUENCE [LARGE SCALE GENOMIC DNA]</scope>
    <source>
        <strain evidence="2">TFB10046</strain>
    </source>
</reference>
<evidence type="ECO:0000313" key="1">
    <source>
        <dbReference type="EMBL" id="EJD36994.1"/>
    </source>
</evidence>
<accession>J0DA67</accession>
<dbReference type="AlphaFoldDB" id="J0DA67"/>
<evidence type="ECO:0000313" key="2">
    <source>
        <dbReference type="Proteomes" id="UP000006514"/>
    </source>
</evidence>
<dbReference type="Proteomes" id="UP000006514">
    <property type="component" value="Unassembled WGS sequence"/>
</dbReference>